<gene>
    <name evidence="9" type="ORF">BsIDN1_23720</name>
</gene>
<evidence type="ECO:0000313" key="9">
    <source>
        <dbReference type="EMBL" id="BBP88754.1"/>
    </source>
</evidence>
<evidence type="ECO:0000313" key="10">
    <source>
        <dbReference type="Proteomes" id="UP000464658"/>
    </source>
</evidence>
<dbReference type="Gene3D" id="3.30.565.10">
    <property type="entry name" value="Histidine kinase-like ATPase, C-terminal domain"/>
    <property type="match status" value="1"/>
</dbReference>
<evidence type="ECO:0000259" key="8">
    <source>
        <dbReference type="PROSITE" id="PS50109"/>
    </source>
</evidence>
<name>A0A5S9M9B8_BACIA</name>
<dbReference type="PROSITE" id="PS50109">
    <property type="entry name" value="HIS_KIN"/>
    <property type="match status" value="1"/>
</dbReference>
<dbReference type="SUPFAM" id="SSF55874">
    <property type="entry name" value="ATPase domain of HSP90 chaperone/DNA topoisomerase II/histidine kinase"/>
    <property type="match status" value="1"/>
</dbReference>
<dbReference type="GO" id="GO:0000160">
    <property type="term" value="P:phosphorelay signal transduction system"/>
    <property type="evidence" value="ECO:0007669"/>
    <property type="project" value="UniProtKB-KW"/>
</dbReference>
<comment type="catalytic activity">
    <reaction evidence="1">
        <text>ATP + protein L-histidine = ADP + protein N-phospho-L-histidine.</text>
        <dbReference type="EC" id="2.7.13.3"/>
    </reaction>
</comment>
<dbReference type="PANTHER" id="PTHR43711:SF1">
    <property type="entry name" value="HISTIDINE KINASE 1"/>
    <property type="match status" value="1"/>
</dbReference>
<dbReference type="GO" id="GO:0004673">
    <property type="term" value="F:protein histidine kinase activity"/>
    <property type="evidence" value="ECO:0007669"/>
    <property type="project" value="UniProtKB-EC"/>
</dbReference>
<dbReference type="InterPro" id="IPR036890">
    <property type="entry name" value="HATPase_C_sf"/>
</dbReference>
<keyword evidence="3" id="KW-0808">Transferase</keyword>
<dbReference type="InterPro" id="IPR003594">
    <property type="entry name" value="HATPase_dom"/>
</dbReference>
<dbReference type="PANTHER" id="PTHR43711">
    <property type="entry name" value="TWO-COMPONENT HISTIDINE KINASE"/>
    <property type="match status" value="1"/>
</dbReference>
<keyword evidence="6" id="KW-0067">ATP-binding</keyword>
<evidence type="ECO:0000256" key="5">
    <source>
        <dbReference type="ARBA" id="ARBA00022777"/>
    </source>
</evidence>
<evidence type="ECO:0000256" key="1">
    <source>
        <dbReference type="ARBA" id="ARBA00000085"/>
    </source>
</evidence>
<evidence type="ECO:0000256" key="7">
    <source>
        <dbReference type="ARBA" id="ARBA00023012"/>
    </source>
</evidence>
<organism evidence="9 10">
    <name type="scientific">Bacillus safensis</name>
    <dbReference type="NCBI Taxonomy" id="561879"/>
    <lineage>
        <taxon>Bacteria</taxon>
        <taxon>Bacillati</taxon>
        <taxon>Bacillota</taxon>
        <taxon>Bacilli</taxon>
        <taxon>Bacillales</taxon>
        <taxon>Bacillaceae</taxon>
        <taxon>Bacillus</taxon>
    </lineage>
</organism>
<keyword evidence="4" id="KW-0547">Nucleotide-binding</keyword>
<accession>A0A5S9M9B8</accession>
<proteinExistence type="predicted"/>
<sequence>MDMKPVDLGHLCKQLCHTLEVATNRTIQSHVQTDQPLIAEGDEEKIKQLLTILIDNAVKYSREPVDVTCGWAGDRPFISVIDQGIGIKEEDLPKIFDRFFPCG</sequence>
<evidence type="ECO:0000256" key="6">
    <source>
        <dbReference type="ARBA" id="ARBA00022840"/>
    </source>
</evidence>
<dbReference type="InterPro" id="IPR005467">
    <property type="entry name" value="His_kinase_dom"/>
</dbReference>
<keyword evidence="7" id="KW-0902">Two-component regulatory system</keyword>
<feature type="domain" description="Histidine kinase" evidence="8">
    <location>
        <begin position="1"/>
        <end position="103"/>
    </location>
</feature>
<evidence type="ECO:0000256" key="3">
    <source>
        <dbReference type="ARBA" id="ARBA00022679"/>
    </source>
</evidence>
<protein>
    <recommendedName>
        <fullName evidence="2">histidine kinase</fullName>
        <ecNumber evidence="2">2.7.13.3</ecNumber>
    </recommendedName>
</protein>
<dbReference type="GO" id="GO:0005524">
    <property type="term" value="F:ATP binding"/>
    <property type="evidence" value="ECO:0007669"/>
    <property type="project" value="UniProtKB-KW"/>
</dbReference>
<evidence type="ECO:0000256" key="2">
    <source>
        <dbReference type="ARBA" id="ARBA00012438"/>
    </source>
</evidence>
<dbReference type="EC" id="2.7.13.3" evidence="2"/>
<dbReference type="AlphaFoldDB" id="A0A5S9M9B8"/>
<reference evidence="9 10" key="1">
    <citation type="submission" date="2019-12" db="EMBL/GenBank/DDBJ databases">
        <title>Full genome sequence of a Bacillus safensis strain isolated from commercially available natto in Indonesia.</title>
        <authorList>
            <person name="Yoshida M."/>
            <person name="Uomi M."/>
            <person name="Waturangi D."/>
            <person name="Ekaputri J.J."/>
            <person name="Setiamarga D.H.E."/>
        </authorList>
    </citation>
    <scope>NUCLEOTIDE SEQUENCE [LARGE SCALE GENOMIC DNA]</scope>
    <source>
        <strain evidence="9 10">IDN1</strain>
    </source>
</reference>
<evidence type="ECO:0000256" key="4">
    <source>
        <dbReference type="ARBA" id="ARBA00022741"/>
    </source>
</evidence>
<dbReference type="Proteomes" id="UP000464658">
    <property type="component" value="Chromosome"/>
</dbReference>
<keyword evidence="5" id="KW-0418">Kinase</keyword>
<dbReference type="Pfam" id="PF02518">
    <property type="entry name" value="HATPase_c"/>
    <property type="match status" value="1"/>
</dbReference>
<dbReference type="InterPro" id="IPR050736">
    <property type="entry name" value="Sensor_HK_Regulatory"/>
</dbReference>
<dbReference type="EMBL" id="AP021906">
    <property type="protein sequence ID" value="BBP88754.1"/>
    <property type="molecule type" value="Genomic_DNA"/>
</dbReference>